<dbReference type="InterPro" id="IPR050259">
    <property type="entry name" value="SDR"/>
</dbReference>
<proteinExistence type="inferred from homology"/>
<evidence type="ECO:0000313" key="3">
    <source>
        <dbReference type="Proteomes" id="UP000305654"/>
    </source>
</evidence>
<dbReference type="OrthoDB" id="9810935at2"/>
<dbReference type="Gene3D" id="3.40.50.720">
    <property type="entry name" value="NAD(P)-binding Rossmann-like Domain"/>
    <property type="match status" value="1"/>
</dbReference>
<keyword evidence="3" id="KW-1185">Reference proteome</keyword>
<evidence type="ECO:0000256" key="1">
    <source>
        <dbReference type="ARBA" id="ARBA00006484"/>
    </source>
</evidence>
<name>A0A5R9J5V2_9PROT</name>
<comment type="caution">
    <text evidence="2">The sequence shown here is derived from an EMBL/GenBank/DDBJ whole genome shotgun (WGS) entry which is preliminary data.</text>
</comment>
<dbReference type="SUPFAM" id="SSF51735">
    <property type="entry name" value="NAD(P)-binding Rossmann-fold domains"/>
    <property type="match status" value="1"/>
</dbReference>
<dbReference type="Proteomes" id="UP000305654">
    <property type="component" value="Unassembled WGS sequence"/>
</dbReference>
<gene>
    <name evidence="2" type="ORF">FE263_20435</name>
</gene>
<dbReference type="PRINTS" id="PR00081">
    <property type="entry name" value="GDHRDH"/>
</dbReference>
<evidence type="ECO:0000313" key="2">
    <source>
        <dbReference type="EMBL" id="TLU70736.1"/>
    </source>
</evidence>
<reference evidence="2 3" key="1">
    <citation type="submission" date="2019-05" db="EMBL/GenBank/DDBJ databases">
        <authorList>
            <person name="Pankratov T."/>
            <person name="Grouzdev D."/>
        </authorList>
    </citation>
    <scope>NUCLEOTIDE SEQUENCE [LARGE SCALE GENOMIC DNA]</scope>
    <source>
        <strain evidence="2 3">KEBCLARHB70R</strain>
    </source>
</reference>
<comment type="similarity">
    <text evidence="1">Belongs to the short-chain dehydrogenases/reductases (SDR) family.</text>
</comment>
<dbReference type="InterPro" id="IPR036291">
    <property type="entry name" value="NAD(P)-bd_dom_sf"/>
</dbReference>
<dbReference type="InterPro" id="IPR002347">
    <property type="entry name" value="SDR_fam"/>
</dbReference>
<dbReference type="PANTHER" id="PTHR42879:SF2">
    <property type="entry name" value="3-OXOACYL-[ACYL-CARRIER-PROTEIN] REDUCTASE FABG"/>
    <property type="match status" value="1"/>
</dbReference>
<dbReference type="EMBL" id="VCDI01000011">
    <property type="protein sequence ID" value="TLU70736.1"/>
    <property type="molecule type" value="Genomic_DNA"/>
</dbReference>
<sequence length="250" mass="26593">MDLQLHGKTAIVTGASMGLGRATSKALAAEGVKVFAVSRTQALLDSLADEIRAAGGPEPVCLACDFVATDGPDRIAFEAAKAIGGIDILVNNAGGSRPTAWNATEADWNEGHTLNFTRHRQLTQLMLPQMMERRSGRVISMSGSLELKQVNTAAAAKAALVVWSKGLSHEMGRYGITVNCIEPGLIDTQQIRQLFPGEARWNYADQHIAMGDFGEPEDVAAAVAFLASGSARYITGITLGVDGGMRYRSF</sequence>
<dbReference type="Pfam" id="PF13561">
    <property type="entry name" value="adh_short_C2"/>
    <property type="match status" value="1"/>
</dbReference>
<protein>
    <submittedName>
        <fullName evidence="2">SDR family oxidoreductase</fullName>
    </submittedName>
</protein>
<dbReference type="PANTHER" id="PTHR42879">
    <property type="entry name" value="3-OXOACYL-(ACYL-CARRIER-PROTEIN) REDUCTASE"/>
    <property type="match status" value="1"/>
</dbReference>
<dbReference type="AlphaFoldDB" id="A0A5R9J5V2"/>
<dbReference type="PRINTS" id="PR00080">
    <property type="entry name" value="SDRFAMILY"/>
</dbReference>
<dbReference type="FunFam" id="3.40.50.720:FF:000084">
    <property type="entry name" value="Short-chain dehydrogenase reductase"/>
    <property type="match status" value="1"/>
</dbReference>
<accession>A0A5R9J5V2</accession>
<organism evidence="2 3">
    <name type="scientific">Lichenicoccus roseus</name>
    <dbReference type="NCBI Taxonomy" id="2683649"/>
    <lineage>
        <taxon>Bacteria</taxon>
        <taxon>Pseudomonadati</taxon>
        <taxon>Pseudomonadota</taxon>
        <taxon>Alphaproteobacteria</taxon>
        <taxon>Acetobacterales</taxon>
        <taxon>Acetobacteraceae</taxon>
        <taxon>Lichenicoccus</taxon>
    </lineage>
</organism>